<feature type="region of interest" description="Disordered" evidence="1">
    <location>
        <begin position="125"/>
        <end position="173"/>
    </location>
</feature>
<feature type="signal peptide" evidence="3">
    <location>
        <begin position="1"/>
        <end position="27"/>
    </location>
</feature>
<dbReference type="RefSeq" id="WP_273935437.1">
    <property type="nucleotide sequence ID" value="NZ_CP097263.1"/>
</dbReference>
<accession>A0ABV6MUE3</accession>
<keyword evidence="2" id="KW-1133">Transmembrane helix</keyword>
<reference evidence="4 5" key="1">
    <citation type="submission" date="2024-09" db="EMBL/GenBank/DDBJ databases">
        <authorList>
            <person name="Sun Q."/>
            <person name="Mori K."/>
        </authorList>
    </citation>
    <scope>NUCLEOTIDE SEQUENCE [LARGE SCALE GENOMIC DNA]</scope>
    <source>
        <strain evidence="4 5">TBRC 1432</strain>
    </source>
</reference>
<sequence>MVVTRVIAAGAAIAAFTIVAVAPAAYADTSNNRDNNNGNASLKIDPSKRSYRGGDQIKLDARCDSDRADIAVSAALDNVKEWIKTGRRDFNIQATARVRSDVRSGNFEVAFRCGNQKISVTINVDNGNRGGGGNGGGGTTTTNTTTSTTVDTSTTMALPSGAPQTGGQGPTDTGSGLLLAELGGVALIGAAGVGAAVARRRRLAVQHG</sequence>
<feature type="transmembrane region" description="Helical" evidence="2">
    <location>
        <begin position="177"/>
        <end position="198"/>
    </location>
</feature>
<name>A0ABV6MUE3_9PSEU</name>
<feature type="compositionally biased region" description="Gly residues" evidence="1">
    <location>
        <begin position="128"/>
        <end position="139"/>
    </location>
</feature>
<dbReference type="EMBL" id="JBHLUD010000007">
    <property type="protein sequence ID" value="MFC0543953.1"/>
    <property type="molecule type" value="Genomic_DNA"/>
</dbReference>
<feature type="region of interest" description="Disordered" evidence="1">
    <location>
        <begin position="29"/>
        <end position="48"/>
    </location>
</feature>
<dbReference type="Proteomes" id="UP001589810">
    <property type="component" value="Unassembled WGS sequence"/>
</dbReference>
<organism evidence="4 5">
    <name type="scientific">Kutzneria chonburiensis</name>
    <dbReference type="NCBI Taxonomy" id="1483604"/>
    <lineage>
        <taxon>Bacteria</taxon>
        <taxon>Bacillati</taxon>
        <taxon>Actinomycetota</taxon>
        <taxon>Actinomycetes</taxon>
        <taxon>Pseudonocardiales</taxon>
        <taxon>Pseudonocardiaceae</taxon>
        <taxon>Kutzneria</taxon>
    </lineage>
</organism>
<evidence type="ECO:0000256" key="1">
    <source>
        <dbReference type="SAM" id="MobiDB-lite"/>
    </source>
</evidence>
<keyword evidence="2" id="KW-0812">Transmembrane</keyword>
<evidence type="ECO:0000256" key="2">
    <source>
        <dbReference type="SAM" id="Phobius"/>
    </source>
</evidence>
<feature type="chain" id="PRO_5045926390" evidence="3">
    <location>
        <begin position="28"/>
        <end position="208"/>
    </location>
</feature>
<feature type="compositionally biased region" description="Low complexity" evidence="1">
    <location>
        <begin position="29"/>
        <end position="39"/>
    </location>
</feature>
<keyword evidence="2" id="KW-0472">Membrane</keyword>
<protein>
    <submittedName>
        <fullName evidence="4">Uncharacterized protein</fullName>
    </submittedName>
</protein>
<gene>
    <name evidence="4" type="ORF">ACFFH7_20785</name>
</gene>
<proteinExistence type="predicted"/>
<evidence type="ECO:0000256" key="3">
    <source>
        <dbReference type="SAM" id="SignalP"/>
    </source>
</evidence>
<evidence type="ECO:0000313" key="4">
    <source>
        <dbReference type="EMBL" id="MFC0543953.1"/>
    </source>
</evidence>
<keyword evidence="5" id="KW-1185">Reference proteome</keyword>
<keyword evidence="3" id="KW-0732">Signal</keyword>
<comment type="caution">
    <text evidence="4">The sequence shown here is derived from an EMBL/GenBank/DDBJ whole genome shotgun (WGS) entry which is preliminary data.</text>
</comment>
<feature type="compositionally biased region" description="Low complexity" evidence="1">
    <location>
        <begin position="140"/>
        <end position="163"/>
    </location>
</feature>
<evidence type="ECO:0000313" key="5">
    <source>
        <dbReference type="Proteomes" id="UP001589810"/>
    </source>
</evidence>